<reference evidence="6 7" key="1">
    <citation type="submission" date="2018-03" db="EMBL/GenBank/DDBJ databases">
        <title>Genomic Encyclopedia of Archaeal and Bacterial Type Strains, Phase II (KMG-II): from individual species to whole genera.</title>
        <authorList>
            <person name="Goeker M."/>
        </authorList>
    </citation>
    <scope>NUCLEOTIDE SEQUENCE [LARGE SCALE GENOMIC DNA]</scope>
    <source>
        <strain evidence="6 7">DSM 100346</strain>
    </source>
</reference>
<dbReference type="Pfam" id="PF00072">
    <property type="entry name" value="Response_reg"/>
    <property type="match status" value="1"/>
</dbReference>
<dbReference type="CDD" id="cd17535">
    <property type="entry name" value="REC_NarL-like"/>
    <property type="match status" value="1"/>
</dbReference>
<dbReference type="SUPFAM" id="SSF46894">
    <property type="entry name" value="C-terminal effector domain of the bipartite response regulators"/>
    <property type="match status" value="1"/>
</dbReference>
<evidence type="ECO:0000256" key="3">
    <source>
        <dbReference type="PROSITE-ProRule" id="PRU00169"/>
    </source>
</evidence>
<dbReference type="RefSeq" id="WP_109674242.1">
    <property type="nucleotide sequence ID" value="NZ_QGDT01000004.1"/>
</dbReference>
<dbReference type="PROSITE" id="PS50110">
    <property type="entry name" value="RESPONSE_REGULATORY"/>
    <property type="match status" value="1"/>
</dbReference>
<dbReference type="GO" id="GO:0000160">
    <property type="term" value="P:phosphorelay signal transduction system"/>
    <property type="evidence" value="ECO:0007669"/>
    <property type="project" value="InterPro"/>
</dbReference>
<dbReference type="PRINTS" id="PR00038">
    <property type="entry name" value="HTHLUXR"/>
</dbReference>
<dbReference type="InterPro" id="IPR058245">
    <property type="entry name" value="NreC/VraR/RcsB-like_REC"/>
</dbReference>
<evidence type="ECO:0000259" key="5">
    <source>
        <dbReference type="PROSITE" id="PS50110"/>
    </source>
</evidence>
<dbReference type="PANTHER" id="PTHR43214">
    <property type="entry name" value="TWO-COMPONENT RESPONSE REGULATOR"/>
    <property type="match status" value="1"/>
</dbReference>
<feature type="domain" description="Response regulatory" evidence="5">
    <location>
        <begin position="2"/>
        <end position="119"/>
    </location>
</feature>
<feature type="domain" description="HTH luxR-type" evidence="4">
    <location>
        <begin position="140"/>
        <end position="205"/>
    </location>
</feature>
<proteinExistence type="predicted"/>
<dbReference type="InterPro" id="IPR011006">
    <property type="entry name" value="CheY-like_superfamily"/>
</dbReference>
<accession>A0A316AKS0</accession>
<keyword evidence="2 6" id="KW-0238">DNA-binding</keyword>
<evidence type="ECO:0000256" key="2">
    <source>
        <dbReference type="ARBA" id="ARBA00023125"/>
    </source>
</evidence>
<dbReference type="GO" id="GO:0006355">
    <property type="term" value="P:regulation of DNA-templated transcription"/>
    <property type="evidence" value="ECO:0007669"/>
    <property type="project" value="InterPro"/>
</dbReference>
<organism evidence="6 7">
    <name type="scientific">Dyadobacter jejuensis</name>
    <dbReference type="NCBI Taxonomy" id="1082580"/>
    <lineage>
        <taxon>Bacteria</taxon>
        <taxon>Pseudomonadati</taxon>
        <taxon>Bacteroidota</taxon>
        <taxon>Cytophagia</taxon>
        <taxon>Cytophagales</taxon>
        <taxon>Spirosomataceae</taxon>
        <taxon>Dyadobacter</taxon>
    </lineage>
</organism>
<dbReference type="Pfam" id="PF00196">
    <property type="entry name" value="GerE"/>
    <property type="match status" value="1"/>
</dbReference>
<evidence type="ECO:0000256" key="1">
    <source>
        <dbReference type="ARBA" id="ARBA00022553"/>
    </source>
</evidence>
<name>A0A316AKS0_9BACT</name>
<dbReference type="Gene3D" id="1.10.10.10">
    <property type="entry name" value="Winged helix-like DNA-binding domain superfamily/Winged helix DNA-binding domain"/>
    <property type="match status" value="1"/>
</dbReference>
<dbReference type="InterPro" id="IPR016032">
    <property type="entry name" value="Sig_transdc_resp-reg_C-effctor"/>
</dbReference>
<dbReference type="InterPro" id="IPR001789">
    <property type="entry name" value="Sig_transdc_resp-reg_receiver"/>
</dbReference>
<dbReference type="OrthoDB" id="9797341at2"/>
<dbReference type="Gene3D" id="3.40.50.2300">
    <property type="match status" value="1"/>
</dbReference>
<feature type="modified residue" description="4-aspartylphosphate" evidence="3">
    <location>
        <position position="53"/>
    </location>
</feature>
<dbReference type="PANTHER" id="PTHR43214:SF43">
    <property type="entry name" value="TWO-COMPONENT RESPONSE REGULATOR"/>
    <property type="match status" value="1"/>
</dbReference>
<keyword evidence="7" id="KW-1185">Reference proteome</keyword>
<evidence type="ECO:0000313" key="7">
    <source>
        <dbReference type="Proteomes" id="UP000245880"/>
    </source>
</evidence>
<dbReference type="CDD" id="cd06170">
    <property type="entry name" value="LuxR_C_like"/>
    <property type="match status" value="1"/>
</dbReference>
<evidence type="ECO:0000313" key="6">
    <source>
        <dbReference type="EMBL" id="PWJ58385.1"/>
    </source>
</evidence>
<dbReference type="InterPro" id="IPR039420">
    <property type="entry name" value="WalR-like"/>
</dbReference>
<gene>
    <name evidence="6" type="ORF">CLV98_104244</name>
</gene>
<dbReference type="AlphaFoldDB" id="A0A316AKS0"/>
<dbReference type="PROSITE" id="PS50043">
    <property type="entry name" value="HTH_LUXR_2"/>
    <property type="match status" value="1"/>
</dbReference>
<dbReference type="SMART" id="SM00421">
    <property type="entry name" value="HTH_LUXR"/>
    <property type="match status" value="1"/>
</dbReference>
<dbReference type="SUPFAM" id="SSF52172">
    <property type="entry name" value="CheY-like"/>
    <property type="match status" value="1"/>
</dbReference>
<dbReference type="InterPro" id="IPR000792">
    <property type="entry name" value="Tscrpt_reg_LuxR_C"/>
</dbReference>
<keyword evidence="1 3" id="KW-0597">Phosphoprotein</keyword>
<dbReference type="Proteomes" id="UP000245880">
    <property type="component" value="Unassembled WGS sequence"/>
</dbReference>
<dbReference type="EMBL" id="QGDT01000004">
    <property type="protein sequence ID" value="PWJ58385.1"/>
    <property type="molecule type" value="Genomic_DNA"/>
</dbReference>
<dbReference type="InterPro" id="IPR036388">
    <property type="entry name" value="WH-like_DNA-bd_sf"/>
</dbReference>
<evidence type="ECO:0000259" key="4">
    <source>
        <dbReference type="PROSITE" id="PS50043"/>
    </source>
</evidence>
<comment type="caution">
    <text evidence="6">The sequence shown here is derived from an EMBL/GenBank/DDBJ whole genome shotgun (WGS) entry which is preliminary data.</text>
</comment>
<protein>
    <submittedName>
        <fullName evidence="6">DNA-binding NarL/FixJ family response regulator</fullName>
    </submittedName>
</protein>
<dbReference type="SMART" id="SM00448">
    <property type="entry name" value="REC"/>
    <property type="match status" value="1"/>
</dbReference>
<dbReference type="GO" id="GO:0003677">
    <property type="term" value="F:DNA binding"/>
    <property type="evidence" value="ECO:0007669"/>
    <property type="project" value="UniProtKB-KW"/>
</dbReference>
<sequence>MNIALVDDHLLLTESLSNLLSRMPEVESVSIYNSTESFIQSKPQNVADLIITDIMMSGVNGIQLLDYCRENMDENIKIIVFSSAYDSQTVRNVIRRGANGFLTKSTTIAELKDAIIQIHNGKQYIGKSVRESLINSVFSDEQAVFQLSQREKDVLQSICQGKTIKEIADDLKLSSHTVQYYQRKIMKKFQVKRTMDMIVYAIKHGYYVPELRQS</sequence>